<dbReference type="CDD" id="cd10449">
    <property type="entry name" value="GIY-YIG_SLX1_like"/>
    <property type="match status" value="1"/>
</dbReference>
<evidence type="ECO:0000259" key="2">
    <source>
        <dbReference type="PROSITE" id="PS50164"/>
    </source>
</evidence>
<dbReference type="Proteomes" id="UP000178138">
    <property type="component" value="Unassembled WGS sequence"/>
</dbReference>
<evidence type="ECO:0000256" key="1">
    <source>
        <dbReference type="ARBA" id="ARBA00007435"/>
    </source>
</evidence>
<dbReference type="Gene3D" id="3.40.1440.10">
    <property type="entry name" value="GIY-YIG endonuclease"/>
    <property type="match status" value="1"/>
</dbReference>
<gene>
    <name evidence="3" type="ORF">A2225_02305</name>
</gene>
<dbReference type="Pfam" id="PF01541">
    <property type="entry name" value="GIY-YIG"/>
    <property type="match status" value="1"/>
</dbReference>
<comment type="similarity">
    <text evidence="1">Belongs to the UPF0213 family.</text>
</comment>
<dbReference type="PANTHER" id="PTHR34477">
    <property type="entry name" value="UPF0213 PROTEIN YHBQ"/>
    <property type="match status" value="1"/>
</dbReference>
<dbReference type="InterPro" id="IPR000305">
    <property type="entry name" value="GIY-YIG_endonuc"/>
</dbReference>
<evidence type="ECO:0000313" key="3">
    <source>
        <dbReference type="EMBL" id="OGJ07787.1"/>
    </source>
</evidence>
<organism evidence="3 4">
    <name type="scientific">Candidatus Nomurabacteria bacterium RIFOXYA2_FULL_42_12</name>
    <dbReference type="NCBI Taxonomy" id="1801801"/>
    <lineage>
        <taxon>Bacteria</taxon>
        <taxon>Candidatus Nomuraibacteriota</taxon>
    </lineage>
</organism>
<accession>A0A1F6YN77</accession>
<proteinExistence type="inferred from homology"/>
<evidence type="ECO:0000313" key="4">
    <source>
        <dbReference type="Proteomes" id="UP000178138"/>
    </source>
</evidence>
<dbReference type="InterPro" id="IPR050190">
    <property type="entry name" value="UPF0213_domain"/>
</dbReference>
<dbReference type="EMBL" id="MFVZ01000010">
    <property type="protein sequence ID" value="OGJ07787.1"/>
    <property type="molecule type" value="Genomic_DNA"/>
</dbReference>
<sequence length="79" mass="9313">MYYTYILKSSIDGTKYIGHTSDLKNRVKEHNRRQSKYTSTKAPFVLVWYCAFKTKEKAISFERYLKSSSGFAFANKRLI</sequence>
<reference evidence="3 4" key="1">
    <citation type="journal article" date="2016" name="Nat. Commun.">
        <title>Thousands of microbial genomes shed light on interconnected biogeochemical processes in an aquifer system.</title>
        <authorList>
            <person name="Anantharaman K."/>
            <person name="Brown C.T."/>
            <person name="Hug L.A."/>
            <person name="Sharon I."/>
            <person name="Castelle C.J."/>
            <person name="Probst A.J."/>
            <person name="Thomas B.C."/>
            <person name="Singh A."/>
            <person name="Wilkins M.J."/>
            <person name="Karaoz U."/>
            <person name="Brodie E.L."/>
            <person name="Williams K.H."/>
            <person name="Hubbard S.S."/>
            <person name="Banfield J.F."/>
        </authorList>
    </citation>
    <scope>NUCLEOTIDE SEQUENCE [LARGE SCALE GENOMIC DNA]</scope>
</reference>
<dbReference type="SUPFAM" id="SSF82771">
    <property type="entry name" value="GIY-YIG endonuclease"/>
    <property type="match status" value="1"/>
</dbReference>
<dbReference type="PROSITE" id="PS50164">
    <property type="entry name" value="GIY_YIG"/>
    <property type="match status" value="1"/>
</dbReference>
<name>A0A1F6YN77_9BACT</name>
<dbReference type="AlphaFoldDB" id="A0A1F6YN77"/>
<comment type="caution">
    <text evidence="3">The sequence shown here is derived from an EMBL/GenBank/DDBJ whole genome shotgun (WGS) entry which is preliminary data.</text>
</comment>
<feature type="domain" description="GIY-YIG" evidence="2">
    <location>
        <begin position="1"/>
        <end position="79"/>
    </location>
</feature>
<dbReference type="InterPro" id="IPR035901">
    <property type="entry name" value="GIY-YIG_endonuc_sf"/>
</dbReference>
<dbReference type="PANTHER" id="PTHR34477:SF5">
    <property type="entry name" value="BSL5627 PROTEIN"/>
    <property type="match status" value="1"/>
</dbReference>
<protein>
    <submittedName>
        <fullName evidence="3">Excinuclease ABC subunit C</fullName>
    </submittedName>
</protein>